<feature type="region of interest" description="Disordered" evidence="1">
    <location>
        <begin position="308"/>
        <end position="368"/>
    </location>
</feature>
<dbReference type="PANTHER" id="PTHR37287:SF1">
    <property type="entry name" value="INO EIGHTY SUBUNIT 1"/>
    <property type="match status" value="1"/>
</dbReference>
<dbReference type="Proteomes" id="UP000807306">
    <property type="component" value="Unassembled WGS sequence"/>
</dbReference>
<evidence type="ECO:0000313" key="2">
    <source>
        <dbReference type="EMBL" id="KAF9535825.1"/>
    </source>
</evidence>
<feature type="compositionally biased region" description="Acidic residues" evidence="1">
    <location>
        <begin position="323"/>
        <end position="333"/>
    </location>
</feature>
<protein>
    <submittedName>
        <fullName evidence="2">Uncharacterized protein</fullName>
    </submittedName>
</protein>
<feature type="region of interest" description="Disordered" evidence="1">
    <location>
        <begin position="154"/>
        <end position="176"/>
    </location>
</feature>
<sequence length="432" mass="47240">MASAATRSSPQPRRVVPIKRADGEPLTRGDIQYDFLNAVFGDSKAVFTDPYASGKDGEPADKVCFRELYIKAILHSPKATKALKDKMGEPSSFAADFGMLSLLVNVGRVNTTMSFFPEMKTTIRTYHPIPSLQRTNGNMQDAPRIKHILKTSLLDGEGKSPPATPGDVLSRAKDGPTPSTSVTNLIFVLAHHTGAIGQAHFHGQFDFMDFFLRTEVSSVSRAQAFLWLCYNYLESPAPLEDEYDEEIPENPFCDPVKKSSPPSFIFLTQDEMTLENQESTEDIAMTDKLMNQRTRIVQTHGAKEALKGAAKASAKGSSSGSVADDDAGVDDEASASVVAEEPKPKGKKATVSTLSTKGKGKRATGTTKEKPKVVLTVEKPKEIKAIPKVPDMDDDDQMIDAFVKRLCLFTCLPLPRLIILFRASFSTEANWS</sequence>
<gene>
    <name evidence="2" type="ORF">CPB83DRAFT_753362</name>
</gene>
<dbReference type="EMBL" id="MU157824">
    <property type="protein sequence ID" value="KAF9535825.1"/>
    <property type="molecule type" value="Genomic_DNA"/>
</dbReference>
<dbReference type="InterPro" id="IPR038014">
    <property type="entry name" value="Ies1"/>
</dbReference>
<organism evidence="2 3">
    <name type="scientific">Crepidotus variabilis</name>
    <dbReference type="NCBI Taxonomy" id="179855"/>
    <lineage>
        <taxon>Eukaryota</taxon>
        <taxon>Fungi</taxon>
        <taxon>Dikarya</taxon>
        <taxon>Basidiomycota</taxon>
        <taxon>Agaricomycotina</taxon>
        <taxon>Agaricomycetes</taxon>
        <taxon>Agaricomycetidae</taxon>
        <taxon>Agaricales</taxon>
        <taxon>Agaricineae</taxon>
        <taxon>Crepidotaceae</taxon>
        <taxon>Crepidotus</taxon>
    </lineage>
</organism>
<comment type="caution">
    <text evidence="2">The sequence shown here is derived from an EMBL/GenBank/DDBJ whole genome shotgun (WGS) entry which is preliminary data.</text>
</comment>
<feature type="compositionally biased region" description="Polar residues" evidence="1">
    <location>
        <begin position="1"/>
        <end position="11"/>
    </location>
</feature>
<feature type="region of interest" description="Disordered" evidence="1">
    <location>
        <begin position="1"/>
        <end position="21"/>
    </location>
</feature>
<dbReference type="PANTHER" id="PTHR37287">
    <property type="entry name" value="INO EIGHTY SUBUNIT 1"/>
    <property type="match status" value="1"/>
</dbReference>
<dbReference type="AlphaFoldDB" id="A0A9P6EVG9"/>
<evidence type="ECO:0000256" key="1">
    <source>
        <dbReference type="SAM" id="MobiDB-lite"/>
    </source>
</evidence>
<keyword evidence="3" id="KW-1185">Reference proteome</keyword>
<evidence type="ECO:0000313" key="3">
    <source>
        <dbReference type="Proteomes" id="UP000807306"/>
    </source>
</evidence>
<feature type="compositionally biased region" description="Low complexity" evidence="1">
    <location>
        <begin position="308"/>
        <end position="322"/>
    </location>
</feature>
<accession>A0A9P6EVG9</accession>
<dbReference type="OrthoDB" id="5413003at2759"/>
<name>A0A9P6EVG9_9AGAR</name>
<proteinExistence type="predicted"/>
<reference evidence="2" key="1">
    <citation type="submission" date="2020-11" db="EMBL/GenBank/DDBJ databases">
        <authorList>
            <consortium name="DOE Joint Genome Institute"/>
            <person name="Ahrendt S."/>
            <person name="Riley R."/>
            <person name="Andreopoulos W."/>
            <person name="Labutti K."/>
            <person name="Pangilinan J."/>
            <person name="Ruiz-Duenas F.J."/>
            <person name="Barrasa J.M."/>
            <person name="Sanchez-Garcia M."/>
            <person name="Camarero S."/>
            <person name="Miyauchi S."/>
            <person name="Serrano A."/>
            <person name="Linde D."/>
            <person name="Babiker R."/>
            <person name="Drula E."/>
            <person name="Ayuso-Fernandez I."/>
            <person name="Pacheco R."/>
            <person name="Padilla G."/>
            <person name="Ferreira P."/>
            <person name="Barriuso J."/>
            <person name="Kellner H."/>
            <person name="Castanera R."/>
            <person name="Alfaro M."/>
            <person name="Ramirez L."/>
            <person name="Pisabarro A.G."/>
            <person name="Kuo A."/>
            <person name="Tritt A."/>
            <person name="Lipzen A."/>
            <person name="He G."/>
            <person name="Yan M."/>
            <person name="Ng V."/>
            <person name="Cullen D."/>
            <person name="Martin F."/>
            <person name="Rosso M.-N."/>
            <person name="Henrissat B."/>
            <person name="Hibbett D."/>
            <person name="Martinez A.T."/>
            <person name="Grigoriev I.V."/>
        </authorList>
    </citation>
    <scope>NUCLEOTIDE SEQUENCE</scope>
    <source>
        <strain evidence="2">CBS 506.95</strain>
    </source>
</reference>
<dbReference type="GO" id="GO:0031011">
    <property type="term" value="C:Ino80 complex"/>
    <property type="evidence" value="ECO:0007669"/>
    <property type="project" value="InterPro"/>
</dbReference>